<keyword evidence="1" id="KW-0808">Transferase</keyword>
<dbReference type="GO" id="GO:0005524">
    <property type="term" value="F:ATP binding"/>
    <property type="evidence" value="ECO:0007669"/>
    <property type="project" value="UniProtKB-KW"/>
</dbReference>
<dbReference type="EMBL" id="JBEZFP010000078">
    <property type="protein sequence ID" value="MEU8137049.1"/>
    <property type="molecule type" value="Genomic_DNA"/>
</dbReference>
<evidence type="ECO:0000256" key="1">
    <source>
        <dbReference type="ARBA" id="ARBA00022527"/>
    </source>
</evidence>
<feature type="region of interest" description="Disordered" evidence="2">
    <location>
        <begin position="1"/>
        <end position="64"/>
    </location>
</feature>
<dbReference type="RefSeq" id="WP_358358349.1">
    <property type="nucleotide sequence ID" value="NZ_JBEZFP010000078.1"/>
</dbReference>
<gene>
    <name evidence="4" type="ORF">AB0C36_26485</name>
</gene>
<dbReference type="InterPro" id="IPR003594">
    <property type="entry name" value="HATPase_dom"/>
</dbReference>
<keyword evidence="1" id="KW-0723">Serine/threonine-protein kinase</keyword>
<evidence type="ECO:0000313" key="4">
    <source>
        <dbReference type="EMBL" id="MEU8137049.1"/>
    </source>
</evidence>
<protein>
    <submittedName>
        <fullName evidence="4">ATP-binding protein</fullName>
    </submittedName>
</protein>
<name>A0ABV3DPG9_9ACTN</name>
<sequence>MSDEQRAHVRALAAPVADTSRGRNPASGTAPVVQPGSYAPAAAAQGPCGTPYARGDHKRAAPELPASAETTYRFAYEPTPECVRHARREVDAVCDEHGIDSFGPVLVASELVTNALPFAERFGVSVILTMYVNPSVLLVEVADPATADVPALDEVRRPSDAATNGRGLLLAKEVSDGLEVVVSGHSKAICARFERDSTT</sequence>
<evidence type="ECO:0000256" key="2">
    <source>
        <dbReference type="SAM" id="MobiDB-lite"/>
    </source>
</evidence>
<feature type="domain" description="Histidine kinase/HSP90-like ATPase" evidence="3">
    <location>
        <begin position="78"/>
        <end position="188"/>
    </location>
</feature>
<evidence type="ECO:0000313" key="5">
    <source>
        <dbReference type="Proteomes" id="UP001551482"/>
    </source>
</evidence>
<dbReference type="PANTHER" id="PTHR35526:SF3">
    <property type="entry name" value="ANTI-SIGMA-F FACTOR RSBW"/>
    <property type="match status" value="1"/>
</dbReference>
<keyword evidence="4" id="KW-0067">ATP-binding</keyword>
<keyword evidence="1" id="KW-0418">Kinase</keyword>
<comment type="caution">
    <text evidence="4">The sequence shown here is derived from an EMBL/GenBank/DDBJ whole genome shotgun (WGS) entry which is preliminary data.</text>
</comment>
<dbReference type="CDD" id="cd16936">
    <property type="entry name" value="HATPase_RsbW-like"/>
    <property type="match status" value="1"/>
</dbReference>
<organism evidence="4 5">
    <name type="scientific">Streptodolium elevatio</name>
    <dbReference type="NCBI Taxonomy" id="3157996"/>
    <lineage>
        <taxon>Bacteria</taxon>
        <taxon>Bacillati</taxon>
        <taxon>Actinomycetota</taxon>
        <taxon>Actinomycetes</taxon>
        <taxon>Kitasatosporales</taxon>
        <taxon>Streptomycetaceae</taxon>
        <taxon>Streptodolium</taxon>
    </lineage>
</organism>
<dbReference type="InterPro" id="IPR050267">
    <property type="entry name" value="Anti-sigma-factor_SerPK"/>
</dbReference>
<accession>A0ABV3DPG9</accession>
<keyword evidence="5" id="KW-1185">Reference proteome</keyword>
<dbReference type="Gene3D" id="3.30.565.10">
    <property type="entry name" value="Histidine kinase-like ATPase, C-terminal domain"/>
    <property type="match status" value="1"/>
</dbReference>
<evidence type="ECO:0000259" key="3">
    <source>
        <dbReference type="Pfam" id="PF13581"/>
    </source>
</evidence>
<keyword evidence="4" id="KW-0547">Nucleotide-binding</keyword>
<proteinExistence type="predicted"/>
<dbReference type="Pfam" id="PF13581">
    <property type="entry name" value="HATPase_c_2"/>
    <property type="match status" value="1"/>
</dbReference>
<dbReference type="InterPro" id="IPR036890">
    <property type="entry name" value="HATPase_C_sf"/>
</dbReference>
<dbReference type="Proteomes" id="UP001551482">
    <property type="component" value="Unassembled WGS sequence"/>
</dbReference>
<dbReference type="PANTHER" id="PTHR35526">
    <property type="entry name" value="ANTI-SIGMA-F FACTOR RSBW-RELATED"/>
    <property type="match status" value="1"/>
</dbReference>
<reference evidence="4 5" key="1">
    <citation type="submission" date="2024-06" db="EMBL/GenBank/DDBJ databases">
        <title>The Natural Products Discovery Center: Release of the First 8490 Sequenced Strains for Exploring Actinobacteria Biosynthetic Diversity.</title>
        <authorList>
            <person name="Kalkreuter E."/>
            <person name="Kautsar S.A."/>
            <person name="Yang D."/>
            <person name="Bader C.D."/>
            <person name="Teijaro C.N."/>
            <person name="Fluegel L."/>
            <person name="Davis C.M."/>
            <person name="Simpson J.R."/>
            <person name="Lauterbach L."/>
            <person name="Steele A.D."/>
            <person name="Gui C."/>
            <person name="Meng S."/>
            <person name="Li G."/>
            <person name="Viehrig K."/>
            <person name="Ye F."/>
            <person name="Su P."/>
            <person name="Kiefer A.F."/>
            <person name="Nichols A."/>
            <person name="Cepeda A.J."/>
            <person name="Yan W."/>
            <person name="Fan B."/>
            <person name="Jiang Y."/>
            <person name="Adhikari A."/>
            <person name="Zheng C.-J."/>
            <person name="Schuster L."/>
            <person name="Cowan T.M."/>
            <person name="Smanski M.J."/>
            <person name="Chevrette M.G."/>
            <person name="De Carvalho L.P.S."/>
            <person name="Shen B."/>
        </authorList>
    </citation>
    <scope>NUCLEOTIDE SEQUENCE [LARGE SCALE GENOMIC DNA]</scope>
    <source>
        <strain evidence="4 5">NPDC048946</strain>
    </source>
</reference>